<dbReference type="PANTHER" id="PTHR14025:SF20">
    <property type="entry name" value="FANCONI ANEMIA GROUP M PROTEIN"/>
    <property type="match status" value="1"/>
</dbReference>
<evidence type="ECO:0000256" key="1">
    <source>
        <dbReference type="ARBA" id="ARBA00004123"/>
    </source>
</evidence>
<dbReference type="CDD" id="cd18033">
    <property type="entry name" value="DEXDc_FANCM"/>
    <property type="match status" value="1"/>
</dbReference>
<keyword evidence="5" id="KW-0347">Helicase</keyword>
<dbReference type="EnsemblMetazoa" id="XM_014389869.2">
    <property type="protein sequence ID" value="XP_014245355.1"/>
    <property type="gene ID" value="LOC106664285"/>
</dbReference>
<dbReference type="InterPro" id="IPR011545">
    <property type="entry name" value="DEAD/DEAH_box_helicase_dom"/>
</dbReference>
<dbReference type="InterPro" id="IPR001650">
    <property type="entry name" value="Helicase_C-like"/>
</dbReference>
<dbReference type="Proteomes" id="UP000494040">
    <property type="component" value="Unassembled WGS sequence"/>
</dbReference>
<evidence type="ECO:0000313" key="11">
    <source>
        <dbReference type="EnsemblMetazoa" id="XP_014245355.1"/>
    </source>
</evidence>
<evidence type="ECO:0000313" key="12">
    <source>
        <dbReference type="Proteomes" id="UP000494040"/>
    </source>
</evidence>
<evidence type="ECO:0000256" key="8">
    <source>
        <dbReference type="SAM" id="MobiDB-lite"/>
    </source>
</evidence>
<dbReference type="Gene3D" id="3.40.50.300">
    <property type="entry name" value="P-loop containing nucleotide triphosphate hydrolases"/>
    <property type="match status" value="2"/>
</dbReference>
<organism evidence="11 12">
    <name type="scientific">Cimex lectularius</name>
    <name type="common">Bed bug</name>
    <name type="synonym">Acanthia lectularia</name>
    <dbReference type="NCBI Taxonomy" id="79782"/>
    <lineage>
        <taxon>Eukaryota</taxon>
        <taxon>Metazoa</taxon>
        <taxon>Ecdysozoa</taxon>
        <taxon>Arthropoda</taxon>
        <taxon>Hexapoda</taxon>
        <taxon>Insecta</taxon>
        <taxon>Pterygota</taxon>
        <taxon>Neoptera</taxon>
        <taxon>Paraneoptera</taxon>
        <taxon>Hemiptera</taxon>
        <taxon>Heteroptera</taxon>
        <taxon>Panheteroptera</taxon>
        <taxon>Cimicomorpha</taxon>
        <taxon>Cimicidae</taxon>
        <taxon>Cimex</taxon>
    </lineage>
</organism>
<evidence type="ECO:0000256" key="7">
    <source>
        <dbReference type="ARBA" id="ARBA00023242"/>
    </source>
</evidence>
<evidence type="ECO:0000256" key="3">
    <source>
        <dbReference type="ARBA" id="ARBA00022741"/>
    </source>
</evidence>
<feature type="compositionally biased region" description="Basic and acidic residues" evidence="8">
    <location>
        <begin position="765"/>
        <end position="775"/>
    </location>
</feature>
<dbReference type="GO" id="GO:0000400">
    <property type="term" value="F:four-way junction DNA binding"/>
    <property type="evidence" value="ECO:0007669"/>
    <property type="project" value="TreeGrafter"/>
</dbReference>
<keyword evidence="6" id="KW-0067">ATP-binding</keyword>
<keyword evidence="7" id="KW-0539">Nucleus</keyword>
<dbReference type="GeneID" id="106664285"/>
<dbReference type="CDD" id="cd12091">
    <property type="entry name" value="FANCM_ID"/>
    <property type="match status" value="1"/>
</dbReference>
<keyword evidence="3" id="KW-0547">Nucleotide-binding</keyword>
<keyword evidence="4" id="KW-0378">Hydrolase</keyword>
<dbReference type="GO" id="GO:0045003">
    <property type="term" value="P:double-strand break repair via synthesis-dependent strand annealing"/>
    <property type="evidence" value="ECO:0007669"/>
    <property type="project" value="TreeGrafter"/>
</dbReference>
<feature type="compositionally biased region" description="Polar residues" evidence="8">
    <location>
        <begin position="1377"/>
        <end position="1389"/>
    </location>
</feature>
<dbReference type="SMART" id="SM00490">
    <property type="entry name" value="HELICc"/>
    <property type="match status" value="1"/>
</dbReference>
<name>A0A8I6RKE4_CIMLE</name>
<dbReference type="PROSITE" id="PS51194">
    <property type="entry name" value="HELICASE_CTER"/>
    <property type="match status" value="1"/>
</dbReference>
<dbReference type="GO" id="GO:0009378">
    <property type="term" value="F:four-way junction helicase activity"/>
    <property type="evidence" value="ECO:0007669"/>
    <property type="project" value="TreeGrafter"/>
</dbReference>
<protein>
    <recommendedName>
        <fullName evidence="13">Fanconi anemia group M protein</fullName>
    </recommendedName>
</protein>
<feature type="region of interest" description="Disordered" evidence="8">
    <location>
        <begin position="1337"/>
        <end position="1401"/>
    </location>
</feature>
<dbReference type="InterPro" id="IPR039686">
    <property type="entry name" value="FANCM/Mph1-like_ID"/>
</dbReference>
<evidence type="ECO:0000256" key="2">
    <source>
        <dbReference type="ARBA" id="ARBA00009889"/>
    </source>
</evidence>
<dbReference type="InterPro" id="IPR014001">
    <property type="entry name" value="Helicase_ATP-bd"/>
</dbReference>
<evidence type="ECO:0000256" key="6">
    <source>
        <dbReference type="ARBA" id="ARBA00022840"/>
    </source>
</evidence>
<dbReference type="InterPro" id="IPR044749">
    <property type="entry name" value="FANCM_DEXDc"/>
</dbReference>
<dbReference type="Pfam" id="PF00270">
    <property type="entry name" value="DEAD"/>
    <property type="match status" value="1"/>
</dbReference>
<dbReference type="GO" id="GO:0043138">
    <property type="term" value="F:3'-5' DNA helicase activity"/>
    <property type="evidence" value="ECO:0007669"/>
    <property type="project" value="InterPro"/>
</dbReference>
<sequence length="1646" mass="187318">MSQDIGLLLDDDDDLLAKACEDSLSHYNSKSLEENEFATVDDIILIDDDSNSSNGKIAERKSVLCSQVGGKAGEVLYNGDEAKGFHLAAGSSYIYPTNYPVRQYQSNIVHTALFKNTMVTLPTGLGKTFIAAVVMYNFYRWYPCGKVVFMAPTRPLVAQQIKACHHIMNIPLSDTTEMTGVQNIDVRKSLWKERRVFFLTPQVLVNDLRSSACPAELIKCVVVDEAHRAVKDYAYCQVIKLLQMAKGSEYRVLALSATPGNGINAVQQVIENLQIAALEIRGEDSLDVAPYTHSRAIDTIVVSPSSEMKVVRDDFLKVYEKYARRLKEFKVLTNNISTVTKFQVLKAMEKFRANPHRGMSSAVVGSLICDFTICMSLAHSLELLEIYGLRAFYSYLSDDTREKCKAASSRLKNDEDLAKLLKKLKTVLYNTSTQNLPYIWSHPKLQHLVTSLSTHFKKADESKKQTKAIVFCQYRTIVSEIVELLEKSKPLIKSAIFIGQSGGKEKGMPQTKQLQIMKEFRDGTINCLVATCVAEEGLDIGEVDLIILMEAHKSPGRLVQRIGRTGRKRKGHCIILLTKGKEEQKFHEAMMTRKSYVNNICNSSAIKASLCQFSPSMFPPNVKPVKQLVHISVDDDGPTPEKPKKQIDIRNCMPIHKSPFLTEEEYEVVFSELGTNNVNMDHIPRCEEIWHRRFNNKMGSDELFSKKWSRLYYWNDWNLEVHKSFKVSNTLRSQHFCELLQSSRNVKNFVNISDEELEQLIVNESSRKEDNESRNRIVGKKTAKLPEENEEKKAKKKKLNSKNDGMDIRSCMAIAAEKAKVEIIDIRSPDSPVPIEIDDEQIEIENGSKIFKIDEKYLKELLYSEALTCAFEKNVEMGYRLNKYLTPKPVYPLQIPKFDTSLNIDFLFKPNTFKNLNIMPQEKLMIESNDNIVKTMRVNADSLPNNLKNLNLTADEKLMIECNDKREEIMTDNADSLPDTVKISSEDEESNDIVGIDDLFDNADFSPDDAVVEENKEKSKMVQLLTNSQNKENHEDVLNSLQDEKDKLMKKDESKTDPDIVSIDDLFGDDDLFEDDCVKSKEESFTPEKLFNKTAKKDVNLFNDMKQPSKNSLSKNKFQIEVESLLENNVLSESPVSCNTNSNNSLINSAFISSTPKYTQNKGKTFKKSIKKIETQVKKDEEKDLWEISALFDEDDDMFANVELPPSRHESTMFSVTKLTSMIMKDKKQESRQEISFKNSPDESCEKTITYKKHNESLDCPKKSVNKINEGPVCTLDFQEFDTETQQNSENTNSNFKKFKNKIQTDSICKNILPSQKIHLQSEQSDDDFISPAKLKRSLLLSPSPSPSPNKVARKKKTKKPKQANEYIEYEAEESGILSSDESCDTSNSQDEKNSFIDDESLSDADITNTHYLKSVKSPMHGKFKIPSHCNNQADVYSQQVEQDVDYQNDSFCVDSEEEITIGEPSMLEIAEKKLAKKKGNKLKRKDPEPGSSTSETSFDDQYVTPNFTIIKKRKPIIESDSESDVTPKAKKKLKYSESPKKKSPRNEEVKDIPDDECSDEDLKKALRLSQIETKFDFDSQLEKDIQKAILLSQMETVKPTFQRLLSAPQLQHSQTTKVKNVKLKKSNSLKNFKKQRTISDAFRKV</sequence>
<feature type="region of interest" description="Disordered" evidence="8">
    <location>
        <begin position="765"/>
        <end position="803"/>
    </location>
</feature>
<dbReference type="GO" id="GO:0005524">
    <property type="term" value="F:ATP binding"/>
    <property type="evidence" value="ECO:0007669"/>
    <property type="project" value="UniProtKB-KW"/>
</dbReference>
<dbReference type="RefSeq" id="XP_014245355.1">
    <property type="nucleotide sequence ID" value="XM_014389869.2"/>
</dbReference>
<feature type="domain" description="Helicase ATP-binding" evidence="9">
    <location>
        <begin position="108"/>
        <end position="277"/>
    </location>
</feature>
<dbReference type="GO" id="GO:0005634">
    <property type="term" value="C:nucleus"/>
    <property type="evidence" value="ECO:0007669"/>
    <property type="project" value="UniProtKB-SubCell"/>
</dbReference>
<dbReference type="PROSITE" id="PS51192">
    <property type="entry name" value="HELICASE_ATP_BIND_1"/>
    <property type="match status" value="1"/>
</dbReference>
<feature type="region of interest" description="Disordered" evidence="8">
    <location>
        <begin position="1519"/>
        <end position="1557"/>
    </location>
</feature>
<feature type="compositionally biased region" description="Basic and acidic residues" evidence="8">
    <location>
        <begin position="784"/>
        <end position="793"/>
    </location>
</feature>
<dbReference type="FunFam" id="3.40.50.300:FF:000861">
    <property type="entry name" value="Fanconi anemia, complementation group M"/>
    <property type="match status" value="1"/>
</dbReference>
<dbReference type="Gene3D" id="1.20.1320.20">
    <property type="entry name" value="hef helicase domain"/>
    <property type="match status" value="1"/>
</dbReference>
<dbReference type="Pfam" id="PF00271">
    <property type="entry name" value="Helicase_C"/>
    <property type="match status" value="1"/>
</dbReference>
<feature type="domain" description="Helicase C-terminal" evidence="10">
    <location>
        <begin position="451"/>
        <end position="614"/>
    </location>
</feature>
<evidence type="ECO:0000256" key="5">
    <source>
        <dbReference type="ARBA" id="ARBA00022806"/>
    </source>
</evidence>
<dbReference type="CTD" id="57697"/>
<evidence type="ECO:0008006" key="13">
    <source>
        <dbReference type="Google" id="ProtNLM"/>
    </source>
</evidence>
<keyword evidence="12" id="KW-1185">Reference proteome</keyword>
<dbReference type="SUPFAM" id="SSF52540">
    <property type="entry name" value="P-loop containing nucleoside triphosphate hydrolases"/>
    <property type="match status" value="1"/>
</dbReference>
<dbReference type="PANTHER" id="PTHR14025">
    <property type="entry name" value="FANCONI ANEMIA GROUP M FANCM FAMILY MEMBER"/>
    <property type="match status" value="1"/>
</dbReference>
<dbReference type="GO" id="GO:0016787">
    <property type="term" value="F:hydrolase activity"/>
    <property type="evidence" value="ECO:0007669"/>
    <property type="project" value="UniProtKB-KW"/>
</dbReference>
<dbReference type="InterPro" id="IPR027417">
    <property type="entry name" value="P-loop_NTPase"/>
</dbReference>
<dbReference type="KEGG" id="clec:106664285"/>
<evidence type="ECO:0000259" key="9">
    <source>
        <dbReference type="PROSITE" id="PS51192"/>
    </source>
</evidence>
<feature type="compositionally biased region" description="Basic residues" evidence="8">
    <location>
        <begin position="1352"/>
        <end position="1362"/>
    </location>
</feature>
<dbReference type="OrthoDB" id="6513042at2759"/>
<proteinExistence type="inferred from homology"/>
<comment type="subcellular location">
    <subcellularLocation>
        <location evidence="1">Nucleus</location>
    </subcellularLocation>
</comment>
<reference evidence="11" key="1">
    <citation type="submission" date="2022-01" db="UniProtKB">
        <authorList>
            <consortium name="EnsemblMetazoa"/>
        </authorList>
    </citation>
    <scope>IDENTIFICATION</scope>
</reference>
<accession>A0A8I6RKE4</accession>
<dbReference type="SMART" id="SM00487">
    <property type="entry name" value="DEXDc"/>
    <property type="match status" value="1"/>
</dbReference>
<dbReference type="GO" id="GO:0036297">
    <property type="term" value="P:interstrand cross-link repair"/>
    <property type="evidence" value="ECO:0007669"/>
    <property type="project" value="TreeGrafter"/>
</dbReference>
<evidence type="ECO:0000256" key="4">
    <source>
        <dbReference type="ARBA" id="ARBA00022801"/>
    </source>
</evidence>
<evidence type="ECO:0000259" key="10">
    <source>
        <dbReference type="PROSITE" id="PS51194"/>
    </source>
</evidence>
<feature type="region of interest" description="Disordered" evidence="8">
    <location>
        <begin position="1478"/>
        <end position="1500"/>
    </location>
</feature>
<feature type="compositionally biased region" description="Basic and acidic residues" evidence="8">
    <location>
        <begin position="1535"/>
        <end position="1553"/>
    </location>
</feature>
<comment type="similarity">
    <text evidence="2">Belongs to the DEAD box helicase family. DEAH subfamily. FANCM sub-subfamily.</text>
</comment>